<feature type="domain" description="Transposase InsH N-terminal" evidence="3">
    <location>
        <begin position="23"/>
        <end position="106"/>
    </location>
</feature>
<evidence type="ECO:0000256" key="1">
    <source>
        <dbReference type="SAM" id="MobiDB-lite"/>
    </source>
</evidence>
<name>A0A7X0RQ23_9BACL</name>
<evidence type="ECO:0000259" key="2">
    <source>
        <dbReference type="Pfam" id="PF01609"/>
    </source>
</evidence>
<dbReference type="Pfam" id="PF05598">
    <property type="entry name" value="DUF772"/>
    <property type="match status" value="1"/>
</dbReference>
<feature type="compositionally biased region" description="Basic residues" evidence="1">
    <location>
        <begin position="188"/>
        <end position="198"/>
    </location>
</feature>
<comment type="caution">
    <text evidence="4">The sequence shown here is derived from an EMBL/GenBank/DDBJ whole genome shotgun (WGS) entry which is preliminary data.</text>
</comment>
<feature type="domain" description="Transposase IS4-like" evidence="2">
    <location>
        <begin position="248"/>
        <end position="461"/>
    </location>
</feature>
<dbReference type="InterPro" id="IPR008490">
    <property type="entry name" value="Transposase_InsH_N"/>
</dbReference>
<dbReference type="RefSeq" id="WP_185142846.1">
    <property type="nucleotide sequence ID" value="NZ_JACJVP010000020.1"/>
</dbReference>
<gene>
    <name evidence="4" type="ORF">H7C19_11825</name>
</gene>
<dbReference type="EMBL" id="JACJVP010000020">
    <property type="protein sequence ID" value="MBB6671368.1"/>
    <property type="molecule type" value="Genomic_DNA"/>
</dbReference>
<evidence type="ECO:0000259" key="3">
    <source>
        <dbReference type="Pfam" id="PF05598"/>
    </source>
</evidence>
<sequence length="481" mass="54523">MYSIQQEELFSFDELMKMSAESKYSVVLEHAPLGRILHAVSKSSHLGRPESLNTRAMIYSLLIGKMEHIRFTKDLVSRLRSSSEFRRWCRFTDSDRVPSEAAYSRLVTKLDQCGVLRDVQDIVVDQAIAEGFLSGEVLAVDSSHIEAFDRNPKLDKSKTKPGAASPTEEESALLSETSCQPPEVAKPTKPKRAKRGRVPKAEAAAWREQVDAYEASLNLFEREVADMLPESYEALIADMPQFPSTGAKGDPRGTHRVKFWYGYKVNLLVDTASQYIVTGVTCSAHVSDQRPAIVLLKRLKARFPRLRVKHILADKGYDGEPVYKQIRAAGAFGLIPLVHRYKVPEGVDEHFRPLCRQGHPYRYDSYDAKRGTLKWTRPKECATCPLQNHGCQKVHKTKVADDARKYTAPGRGSAKFAELFKQRTAIERVFAYLKLYFEMGSSRKRKKRALVDLDLSCLTYNLCKLGLDRLNKYRRKTVQAA</sequence>
<dbReference type="Pfam" id="PF01609">
    <property type="entry name" value="DDE_Tnp_1"/>
    <property type="match status" value="1"/>
</dbReference>
<dbReference type="AlphaFoldDB" id="A0A7X0RQ23"/>
<organism evidence="4 5">
    <name type="scientific">Cohnella nanjingensis</name>
    <dbReference type="NCBI Taxonomy" id="1387779"/>
    <lineage>
        <taxon>Bacteria</taxon>
        <taxon>Bacillati</taxon>
        <taxon>Bacillota</taxon>
        <taxon>Bacilli</taxon>
        <taxon>Bacillales</taxon>
        <taxon>Paenibacillaceae</taxon>
        <taxon>Cohnella</taxon>
    </lineage>
</organism>
<evidence type="ECO:0000313" key="4">
    <source>
        <dbReference type="EMBL" id="MBB6671368.1"/>
    </source>
</evidence>
<evidence type="ECO:0000313" key="5">
    <source>
        <dbReference type="Proteomes" id="UP000547209"/>
    </source>
</evidence>
<dbReference type="GO" id="GO:0006313">
    <property type="term" value="P:DNA transposition"/>
    <property type="evidence" value="ECO:0007669"/>
    <property type="project" value="InterPro"/>
</dbReference>
<proteinExistence type="predicted"/>
<dbReference type="SUPFAM" id="SSF53098">
    <property type="entry name" value="Ribonuclease H-like"/>
    <property type="match status" value="1"/>
</dbReference>
<protein>
    <submittedName>
        <fullName evidence="4">Transposase</fullName>
    </submittedName>
</protein>
<dbReference type="InterPro" id="IPR002559">
    <property type="entry name" value="Transposase_11"/>
</dbReference>
<accession>A0A7X0RQ23</accession>
<dbReference type="InterPro" id="IPR012337">
    <property type="entry name" value="RNaseH-like_sf"/>
</dbReference>
<dbReference type="GO" id="GO:0003677">
    <property type="term" value="F:DNA binding"/>
    <property type="evidence" value="ECO:0007669"/>
    <property type="project" value="InterPro"/>
</dbReference>
<feature type="region of interest" description="Disordered" evidence="1">
    <location>
        <begin position="151"/>
        <end position="200"/>
    </location>
</feature>
<keyword evidence="5" id="KW-1185">Reference proteome</keyword>
<dbReference type="GO" id="GO:0004803">
    <property type="term" value="F:transposase activity"/>
    <property type="evidence" value="ECO:0007669"/>
    <property type="project" value="InterPro"/>
</dbReference>
<dbReference type="Proteomes" id="UP000547209">
    <property type="component" value="Unassembled WGS sequence"/>
</dbReference>
<reference evidence="4 5" key="1">
    <citation type="submission" date="2020-08" db="EMBL/GenBank/DDBJ databases">
        <title>Cohnella phylogeny.</title>
        <authorList>
            <person name="Dunlap C."/>
        </authorList>
    </citation>
    <scope>NUCLEOTIDE SEQUENCE [LARGE SCALE GENOMIC DNA]</scope>
    <source>
        <strain evidence="4 5">DSM 28246</strain>
    </source>
</reference>